<evidence type="ECO:0000313" key="1">
    <source>
        <dbReference type="EMBL" id="VUC23611.1"/>
    </source>
</evidence>
<protein>
    <submittedName>
        <fullName evidence="1">Uncharacterized protein</fullName>
    </submittedName>
</protein>
<name>A0ABY6TY19_BIOOC</name>
<proteinExistence type="predicted"/>
<sequence length="168" mass="18728">MVIKFENVGYPNKMASVTKGATPTETAPNELAKIVVPSKPVTIISFKLNENDAKDPYAEQKLKRILQTLGNAKLWTPTGYTGIRCHNKFELFAEEGGQTDLKSALDALAKLKLEVEYDEDGRLIASRPTGVSLDRLYKRVKEWEDSKELPGWVEVSPASDTGSWELFP</sequence>
<comment type="caution">
    <text evidence="1">The sequence shown here is derived from an EMBL/GenBank/DDBJ whole genome shotgun (WGS) entry which is preliminary data.</text>
</comment>
<evidence type="ECO:0000313" key="2">
    <source>
        <dbReference type="Proteomes" id="UP000766486"/>
    </source>
</evidence>
<keyword evidence="2" id="KW-1185">Reference proteome</keyword>
<dbReference type="Proteomes" id="UP000766486">
    <property type="component" value="Unassembled WGS sequence"/>
</dbReference>
<reference evidence="1 2" key="1">
    <citation type="submission" date="2019-06" db="EMBL/GenBank/DDBJ databases">
        <authorList>
            <person name="Broberg M."/>
        </authorList>
    </citation>
    <scope>NUCLEOTIDE SEQUENCE [LARGE SCALE GENOMIC DNA]</scope>
</reference>
<gene>
    <name evidence="1" type="ORF">CLO192961_LOCUS120503</name>
</gene>
<organism evidence="1 2">
    <name type="scientific">Bionectria ochroleuca</name>
    <name type="common">Gliocladium roseum</name>
    <dbReference type="NCBI Taxonomy" id="29856"/>
    <lineage>
        <taxon>Eukaryota</taxon>
        <taxon>Fungi</taxon>
        <taxon>Dikarya</taxon>
        <taxon>Ascomycota</taxon>
        <taxon>Pezizomycotina</taxon>
        <taxon>Sordariomycetes</taxon>
        <taxon>Hypocreomycetidae</taxon>
        <taxon>Hypocreales</taxon>
        <taxon>Bionectriaceae</taxon>
        <taxon>Clonostachys</taxon>
    </lineage>
</organism>
<dbReference type="EMBL" id="CABFNS010000709">
    <property type="protein sequence ID" value="VUC23611.1"/>
    <property type="molecule type" value="Genomic_DNA"/>
</dbReference>
<accession>A0ABY6TY19</accession>